<proteinExistence type="predicted"/>
<dbReference type="Pfam" id="PF19087">
    <property type="entry name" value="DUF5776"/>
    <property type="match status" value="1"/>
</dbReference>
<dbReference type="EMBL" id="AYZM01000090">
    <property type="protein sequence ID" value="KRN23244.1"/>
    <property type="molecule type" value="Genomic_DNA"/>
</dbReference>
<organism evidence="4 5">
    <name type="scientific">Secundilactobacillus similis DSM 23365 = JCM 2765</name>
    <dbReference type="NCBI Taxonomy" id="1423804"/>
    <lineage>
        <taxon>Bacteria</taxon>
        <taxon>Bacillati</taxon>
        <taxon>Bacillota</taxon>
        <taxon>Bacilli</taxon>
        <taxon>Lactobacillales</taxon>
        <taxon>Lactobacillaceae</taxon>
        <taxon>Secundilactobacillus</taxon>
    </lineage>
</organism>
<accession>A0A0R2FE62</accession>
<name>A0A0R2FE62_9LACO</name>
<evidence type="ECO:0000259" key="3">
    <source>
        <dbReference type="Pfam" id="PF19087"/>
    </source>
</evidence>
<sequence>MRKRQLFYDLLLFSSVLGVSLVSQITPATHNTQTASHLSLFRGTIAKAATTTDFDTQFAKYSDINNTVDTSTKPTQAQIDAATTSITNLKNQLIARANSVTIPTDSEINATDFATVTAAYNNYLEQNVARISKYYTTAPSQQAIFSNLLKCNDGNINKTTPSEVTELYYKLISIGAIQASAIQGGTVTDVTDPSTAAKAFVTKYPDLATFGNLYYSKGGLDANTEAKYDSKLLKWNIVTDPKNVAIDEASDSYLSAIAADGRMVTGAKKSIDSEKWSTAAEKDAAKVRVDNLATMYKELLKNATQDTLGVAGRTWQPAFYAISGLPATDAQYSPAATDDTRLAAIGSLNQIAQKDYTALLKKLAIDPANPTSDQQATIDTIKTNFNTVLEKYADQIKTAKTQRELDTIANAVGAGTAYADLANVKAGSTVSTDDIAAAKKTITDAATAQIASIKANTKATDDQKTAAIDQINSAVTDLNSRIDKAGTTELVNNIAATGVTMIKTITFTSDADSSSSSSDASKDSSSSSKATNTDVVTASQKTNAINALITTGNNRKVAIQNDTSLTDAQKTAAYTAIDGLVTTYTNNLNAATNQEAFTAAQITALMAVNGYNAATGTTKSATDTTSATTTTSAPATTTTTTAPKTTAKGIKVVYATAKLSMYSNENLTHRTATYAKRTRANRPEFTVLKQATNDNGTKVYYVKNNASGRKGYISASSKYTSGAYYKTSATKVKVISKHGVNAYKKVNLSGYKYHYKKNATLKIKRVVKSGLTTRFQLTNGTYVSANKIFVYTIA</sequence>
<gene>
    <name evidence="4" type="ORF">FD14_GL000713</name>
</gene>
<dbReference type="Pfam" id="PF07564">
    <property type="entry name" value="DUF1542"/>
    <property type="match status" value="1"/>
</dbReference>
<dbReference type="InterPro" id="IPR044081">
    <property type="entry name" value="DUF5776"/>
</dbReference>
<feature type="region of interest" description="Disordered" evidence="1">
    <location>
        <begin position="616"/>
        <end position="641"/>
    </location>
</feature>
<evidence type="ECO:0000259" key="2">
    <source>
        <dbReference type="Pfam" id="PF07564"/>
    </source>
</evidence>
<protein>
    <recommendedName>
        <fullName evidence="6">DUF5776 domain-containing protein</fullName>
    </recommendedName>
</protein>
<feature type="domain" description="DUF1542" evidence="2">
    <location>
        <begin position="437"/>
        <end position="507"/>
    </location>
</feature>
<dbReference type="RefSeq" id="WP_054737381.1">
    <property type="nucleotide sequence ID" value="NZ_AYZM01000090.1"/>
</dbReference>
<feature type="compositionally biased region" description="Low complexity" evidence="1">
    <location>
        <begin position="509"/>
        <end position="530"/>
    </location>
</feature>
<reference evidence="4 5" key="1">
    <citation type="journal article" date="2015" name="Genome Announc.">
        <title>Expanding the biotechnology potential of lactobacilli through comparative genomics of 213 strains and associated genera.</title>
        <authorList>
            <person name="Sun Z."/>
            <person name="Harris H.M."/>
            <person name="McCann A."/>
            <person name="Guo C."/>
            <person name="Argimon S."/>
            <person name="Zhang W."/>
            <person name="Yang X."/>
            <person name="Jeffery I.B."/>
            <person name="Cooney J.C."/>
            <person name="Kagawa T.F."/>
            <person name="Liu W."/>
            <person name="Song Y."/>
            <person name="Salvetti E."/>
            <person name="Wrobel A."/>
            <person name="Rasinkangas P."/>
            <person name="Parkhill J."/>
            <person name="Rea M.C."/>
            <person name="O'Sullivan O."/>
            <person name="Ritari J."/>
            <person name="Douillard F.P."/>
            <person name="Paul Ross R."/>
            <person name="Yang R."/>
            <person name="Briner A.E."/>
            <person name="Felis G.E."/>
            <person name="de Vos W.M."/>
            <person name="Barrangou R."/>
            <person name="Klaenhammer T.R."/>
            <person name="Caufield P.W."/>
            <person name="Cui Y."/>
            <person name="Zhang H."/>
            <person name="O'Toole P.W."/>
        </authorList>
    </citation>
    <scope>NUCLEOTIDE SEQUENCE [LARGE SCALE GENOMIC DNA]</scope>
    <source>
        <strain evidence="4 5">DSM 23365</strain>
    </source>
</reference>
<evidence type="ECO:0000256" key="1">
    <source>
        <dbReference type="SAM" id="MobiDB-lite"/>
    </source>
</evidence>
<dbReference type="OrthoDB" id="2329141at2"/>
<dbReference type="InterPro" id="IPR011439">
    <property type="entry name" value="DUF1542"/>
</dbReference>
<dbReference type="Proteomes" id="UP000051442">
    <property type="component" value="Unassembled WGS sequence"/>
</dbReference>
<feature type="domain" description="DUF5776" evidence="3">
    <location>
        <begin position="724"/>
        <end position="790"/>
    </location>
</feature>
<keyword evidence="5" id="KW-1185">Reference proteome</keyword>
<evidence type="ECO:0008006" key="6">
    <source>
        <dbReference type="Google" id="ProtNLM"/>
    </source>
</evidence>
<evidence type="ECO:0000313" key="4">
    <source>
        <dbReference type="EMBL" id="KRN23244.1"/>
    </source>
</evidence>
<evidence type="ECO:0000313" key="5">
    <source>
        <dbReference type="Proteomes" id="UP000051442"/>
    </source>
</evidence>
<dbReference type="PATRIC" id="fig|1423804.4.peg.765"/>
<dbReference type="AlphaFoldDB" id="A0A0R2FE62"/>
<feature type="region of interest" description="Disordered" evidence="1">
    <location>
        <begin position="509"/>
        <end position="535"/>
    </location>
</feature>
<comment type="caution">
    <text evidence="4">The sequence shown here is derived from an EMBL/GenBank/DDBJ whole genome shotgun (WGS) entry which is preliminary data.</text>
</comment>
<dbReference type="STRING" id="1423804.FD14_GL000713"/>